<dbReference type="InterPro" id="IPR050073">
    <property type="entry name" value="2-IPM_HCS-like"/>
</dbReference>
<name>A0A2T0SU42_9PSEU</name>
<comment type="caution">
    <text evidence="11">The sequence shown here is derived from an EMBL/GenBank/DDBJ whole genome shotgun (WGS) entry which is preliminary data.</text>
</comment>
<organism evidence="11 12">
    <name type="scientific">Umezawaea tangerina</name>
    <dbReference type="NCBI Taxonomy" id="84725"/>
    <lineage>
        <taxon>Bacteria</taxon>
        <taxon>Bacillati</taxon>
        <taxon>Actinomycetota</taxon>
        <taxon>Actinomycetes</taxon>
        <taxon>Pseudonocardiales</taxon>
        <taxon>Pseudonocardiaceae</taxon>
        <taxon>Umezawaea</taxon>
    </lineage>
</organism>
<accession>A0A2T0SU42</accession>
<dbReference type="PANTHER" id="PTHR10277:SF9">
    <property type="entry name" value="2-ISOPROPYLMALATE SYNTHASE 1, CHLOROPLASTIC-RELATED"/>
    <property type="match status" value="1"/>
</dbReference>
<evidence type="ECO:0000256" key="7">
    <source>
        <dbReference type="ARBA" id="ARBA00023211"/>
    </source>
</evidence>
<dbReference type="EMBL" id="PVTF01000011">
    <property type="protein sequence ID" value="PRY36918.1"/>
    <property type="molecule type" value="Genomic_DNA"/>
</dbReference>
<evidence type="ECO:0000313" key="11">
    <source>
        <dbReference type="EMBL" id="PRY36918.1"/>
    </source>
</evidence>
<evidence type="ECO:0000313" key="12">
    <source>
        <dbReference type="Proteomes" id="UP000239494"/>
    </source>
</evidence>
<evidence type="ECO:0000259" key="10">
    <source>
        <dbReference type="PROSITE" id="PS50991"/>
    </source>
</evidence>
<evidence type="ECO:0000256" key="6">
    <source>
        <dbReference type="ARBA" id="ARBA00022679"/>
    </source>
</evidence>
<dbReference type="InterPro" id="IPR002034">
    <property type="entry name" value="AIPM/Hcit_synth_CS"/>
</dbReference>
<dbReference type="PROSITE" id="PS00816">
    <property type="entry name" value="AIPM_HOMOCIT_SYNTH_2"/>
    <property type="match status" value="1"/>
</dbReference>
<dbReference type="Pfam" id="PF22617">
    <property type="entry name" value="HCS_D2"/>
    <property type="match status" value="1"/>
</dbReference>
<dbReference type="Gene3D" id="1.10.238.260">
    <property type="match status" value="1"/>
</dbReference>
<reference evidence="11 12" key="1">
    <citation type="submission" date="2018-03" db="EMBL/GenBank/DDBJ databases">
        <title>Genomic Encyclopedia of Archaeal and Bacterial Type Strains, Phase II (KMG-II): from individual species to whole genera.</title>
        <authorList>
            <person name="Goeker M."/>
        </authorList>
    </citation>
    <scope>NUCLEOTIDE SEQUENCE [LARGE SCALE GENOMIC DNA]</scope>
    <source>
        <strain evidence="11 12">DSM 44720</strain>
    </source>
</reference>
<keyword evidence="12" id="KW-1185">Reference proteome</keyword>
<gene>
    <name evidence="11" type="ORF">CLV43_111290</name>
</gene>
<evidence type="ECO:0000256" key="8">
    <source>
        <dbReference type="ARBA" id="ARBA00023304"/>
    </source>
</evidence>
<evidence type="ECO:0000256" key="4">
    <source>
        <dbReference type="ARBA" id="ARBA00022430"/>
    </source>
</evidence>
<dbReference type="GO" id="GO:0009098">
    <property type="term" value="P:L-leucine biosynthetic process"/>
    <property type="evidence" value="ECO:0007669"/>
    <property type="project" value="UniProtKB-KW"/>
</dbReference>
<keyword evidence="4" id="KW-0432">Leucine biosynthesis</keyword>
<dbReference type="PROSITE" id="PS00815">
    <property type="entry name" value="AIPM_HOMOCIT_SYNTH_1"/>
    <property type="match status" value="1"/>
</dbReference>
<keyword evidence="5" id="KW-0028">Amino-acid biosynthesis</keyword>
<dbReference type="OrthoDB" id="9803573at2"/>
<comment type="similarity">
    <text evidence="2">Belongs to the alpha-IPM synthase/homocitrate synthase family. LeuA type 1 subfamily.</text>
</comment>
<dbReference type="GO" id="GO:0003852">
    <property type="term" value="F:2-isopropylmalate synthase activity"/>
    <property type="evidence" value="ECO:0007669"/>
    <property type="project" value="UniProtKB-EC"/>
</dbReference>
<dbReference type="Proteomes" id="UP000239494">
    <property type="component" value="Unassembled WGS sequence"/>
</dbReference>
<protein>
    <recommendedName>
        <fullName evidence="3">2-isopropylmalate synthase</fullName>
        <ecNumber evidence="3">2.3.3.13</ecNumber>
    </recommendedName>
</protein>
<keyword evidence="6 9" id="KW-0808">Transferase</keyword>
<dbReference type="InterPro" id="IPR000891">
    <property type="entry name" value="PYR_CT"/>
</dbReference>
<evidence type="ECO:0000256" key="9">
    <source>
        <dbReference type="RuleBase" id="RU003523"/>
    </source>
</evidence>
<comment type="pathway">
    <text evidence="1">Amino-acid biosynthesis; L-leucine biosynthesis; L-leucine from 3-methyl-2-oxobutanoate: step 1/4.</text>
</comment>
<keyword evidence="8" id="KW-0100">Branched-chain amino acid biosynthesis</keyword>
<dbReference type="RefSeq" id="WP_106192388.1">
    <property type="nucleotide sequence ID" value="NZ_PVTF01000011.1"/>
</dbReference>
<dbReference type="InterPro" id="IPR054691">
    <property type="entry name" value="LeuA/HCS_post-cat"/>
</dbReference>
<dbReference type="PANTHER" id="PTHR10277">
    <property type="entry name" value="HOMOCITRATE SYNTHASE-RELATED"/>
    <property type="match status" value="1"/>
</dbReference>
<dbReference type="AlphaFoldDB" id="A0A2T0SU42"/>
<dbReference type="PROSITE" id="PS50991">
    <property type="entry name" value="PYR_CT"/>
    <property type="match status" value="1"/>
</dbReference>
<evidence type="ECO:0000256" key="2">
    <source>
        <dbReference type="ARBA" id="ARBA00009396"/>
    </source>
</evidence>
<keyword evidence="7" id="KW-0464">Manganese</keyword>
<sequence length="395" mass="42241">MTTNQAPRRVGIFDTTLRDGEQAPGNAMSAQDKLELALRIEALNVDVVEAGFPASSPNDFAATKAIAGALSRAQVATLARARRDDVETAVQAAGGRNHVLQILGTGSDIHLEHKLGITRQQAIDDAVDAAGFAASLGVETVSVGIEDATRGHPDHLRQLTERAVEAGARYIPVADTSGCATPEEFGDLIARIREWAPAPVRVGVHCHNDFGLATANAVAGLRAGADDVQVTVGGIGERAGNTAMEEVCALLAYKHEQLGLFAEVDLAAIHSVYTRLREVIRLEEPRNKAIFGKYAFGTAAGIHQAGVLRNPATYEYVEPARFGRERTLLISRHSGRAVLRHLLTGLGLSLDADEVDEIYRVHIAERVESDCEDISVVRRRLAADLVPVLNGGPVR</sequence>
<evidence type="ECO:0000256" key="1">
    <source>
        <dbReference type="ARBA" id="ARBA00004689"/>
    </source>
</evidence>
<dbReference type="Gene3D" id="3.20.20.70">
    <property type="entry name" value="Aldolase class I"/>
    <property type="match status" value="1"/>
</dbReference>
<dbReference type="SUPFAM" id="SSF51569">
    <property type="entry name" value="Aldolase"/>
    <property type="match status" value="1"/>
</dbReference>
<dbReference type="InterPro" id="IPR013785">
    <property type="entry name" value="Aldolase_TIM"/>
</dbReference>
<proteinExistence type="inferred from homology"/>
<dbReference type="EC" id="2.3.3.13" evidence="3"/>
<evidence type="ECO:0000256" key="5">
    <source>
        <dbReference type="ARBA" id="ARBA00022605"/>
    </source>
</evidence>
<feature type="domain" description="Pyruvate carboxyltransferase" evidence="10">
    <location>
        <begin position="10"/>
        <end position="270"/>
    </location>
</feature>
<dbReference type="Pfam" id="PF00682">
    <property type="entry name" value="HMGL-like"/>
    <property type="match status" value="1"/>
</dbReference>
<evidence type="ECO:0000256" key="3">
    <source>
        <dbReference type="ARBA" id="ARBA00012973"/>
    </source>
</evidence>